<keyword evidence="6" id="KW-1185">Reference proteome</keyword>
<dbReference type="GO" id="GO:0003677">
    <property type="term" value="F:DNA binding"/>
    <property type="evidence" value="ECO:0007669"/>
    <property type="project" value="UniProtKB-KW"/>
</dbReference>
<evidence type="ECO:0000256" key="2">
    <source>
        <dbReference type="ARBA" id="ARBA00023012"/>
    </source>
</evidence>
<dbReference type="Gene3D" id="3.40.50.2300">
    <property type="match status" value="1"/>
</dbReference>
<evidence type="ECO:0000259" key="4">
    <source>
        <dbReference type="PROSITE" id="PS50110"/>
    </source>
</evidence>
<gene>
    <name evidence="5" type="ORF">Mic7113_4100</name>
</gene>
<evidence type="ECO:0000256" key="3">
    <source>
        <dbReference type="PROSITE-ProRule" id="PRU00169"/>
    </source>
</evidence>
<dbReference type="SUPFAM" id="SSF52172">
    <property type="entry name" value="CheY-like"/>
    <property type="match status" value="1"/>
</dbReference>
<dbReference type="HOGENOM" id="CLU_000445_69_17_3"/>
<dbReference type="EMBL" id="CP003630">
    <property type="protein sequence ID" value="AFZ19802.1"/>
    <property type="molecule type" value="Genomic_DNA"/>
</dbReference>
<dbReference type="InterPro" id="IPR011006">
    <property type="entry name" value="CheY-like_superfamily"/>
</dbReference>
<reference evidence="5 6" key="1">
    <citation type="submission" date="2012-06" db="EMBL/GenBank/DDBJ databases">
        <title>Finished chromosome of genome of Microcoleus sp. PCC 7113.</title>
        <authorList>
            <consortium name="US DOE Joint Genome Institute"/>
            <person name="Gugger M."/>
            <person name="Coursin T."/>
            <person name="Rippka R."/>
            <person name="Tandeau De Marsac N."/>
            <person name="Huntemann M."/>
            <person name="Wei C.-L."/>
            <person name="Han J."/>
            <person name="Detter J.C."/>
            <person name="Han C."/>
            <person name="Tapia R."/>
            <person name="Chen A."/>
            <person name="Kyrpides N."/>
            <person name="Mavromatis K."/>
            <person name="Markowitz V."/>
            <person name="Szeto E."/>
            <person name="Ivanova N."/>
            <person name="Pagani I."/>
            <person name="Pati A."/>
            <person name="Goodwin L."/>
            <person name="Nordberg H.P."/>
            <person name="Cantor M.N."/>
            <person name="Hua S.X."/>
            <person name="Woyke T."/>
            <person name="Kerfeld C.A."/>
        </authorList>
    </citation>
    <scope>NUCLEOTIDE SEQUENCE [LARGE SCALE GENOMIC DNA]</scope>
    <source>
        <strain evidence="5 6">PCC 7113</strain>
    </source>
</reference>
<dbReference type="PANTHER" id="PTHR44591:SF14">
    <property type="entry name" value="PROTEIN PILG"/>
    <property type="match status" value="1"/>
</dbReference>
<dbReference type="GO" id="GO:0000160">
    <property type="term" value="P:phosphorelay signal transduction system"/>
    <property type="evidence" value="ECO:0007669"/>
    <property type="project" value="UniProtKB-KW"/>
</dbReference>
<protein>
    <submittedName>
        <fullName evidence="5">Response regulator with CheY-like receiver domain and winged-helix DNA-binding domain</fullName>
    </submittedName>
</protein>
<feature type="domain" description="Response regulatory" evidence="4">
    <location>
        <begin position="4"/>
        <end position="120"/>
    </location>
</feature>
<keyword evidence="5" id="KW-0238">DNA-binding</keyword>
<evidence type="ECO:0000256" key="1">
    <source>
        <dbReference type="ARBA" id="ARBA00022553"/>
    </source>
</evidence>
<dbReference type="KEGG" id="mic:Mic7113_4100"/>
<dbReference type="AlphaFoldDB" id="K9WJU1"/>
<dbReference type="Proteomes" id="UP000010471">
    <property type="component" value="Chromosome"/>
</dbReference>
<organism evidence="5 6">
    <name type="scientific">Allocoleopsis franciscana PCC 7113</name>
    <dbReference type="NCBI Taxonomy" id="1173027"/>
    <lineage>
        <taxon>Bacteria</taxon>
        <taxon>Bacillati</taxon>
        <taxon>Cyanobacteriota</taxon>
        <taxon>Cyanophyceae</taxon>
        <taxon>Coleofasciculales</taxon>
        <taxon>Coleofasciculaceae</taxon>
        <taxon>Allocoleopsis</taxon>
        <taxon>Allocoleopsis franciscana</taxon>
    </lineage>
</organism>
<feature type="modified residue" description="4-aspartylphosphate" evidence="3">
    <location>
        <position position="53"/>
    </location>
</feature>
<dbReference type="PROSITE" id="PS50110">
    <property type="entry name" value="RESPONSE_REGULATORY"/>
    <property type="match status" value="1"/>
</dbReference>
<keyword evidence="2" id="KW-0902">Two-component regulatory system</keyword>
<dbReference type="PANTHER" id="PTHR44591">
    <property type="entry name" value="STRESS RESPONSE REGULATOR PROTEIN 1"/>
    <property type="match status" value="1"/>
</dbReference>
<evidence type="ECO:0000313" key="5">
    <source>
        <dbReference type="EMBL" id="AFZ19802.1"/>
    </source>
</evidence>
<dbReference type="eggNOG" id="COG0745">
    <property type="taxonomic scope" value="Bacteria"/>
</dbReference>
<sequence length="124" mass="14008">MMSTVLVVDDDWAQQQILHIILKKLGLNVVVASDGIEALSLAERHCPKLVILDIILPRMNGYEVCRKLKCSPKNHQPAILMYSNKSEECDFYWGCKQGADAYVSKGCRPQELIDTVKYLLQNEG</sequence>
<accession>K9WJU1</accession>
<keyword evidence="1 3" id="KW-0597">Phosphoprotein</keyword>
<dbReference type="InterPro" id="IPR050595">
    <property type="entry name" value="Bact_response_regulator"/>
</dbReference>
<dbReference type="SMART" id="SM00448">
    <property type="entry name" value="REC"/>
    <property type="match status" value="1"/>
</dbReference>
<dbReference type="Pfam" id="PF00072">
    <property type="entry name" value="Response_reg"/>
    <property type="match status" value="1"/>
</dbReference>
<evidence type="ECO:0000313" key="6">
    <source>
        <dbReference type="Proteomes" id="UP000010471"/>
    </source>
</evidence>
<dbReference type="STRING" id="1173027.Mic7113_4100"/>
<dbReference type="InterPro" id="IPR001789">
    <property type="entry name" value="Sig_transdc_resp-reg_receiver"/>
</dbReference>
<proteinExistence type="predicted"/>
<name>K9WJU1_9CYAN</name>